<keyword evidence="17" id="KW-1185">Reference proteome</keyword>
<evidence type="ECO:0000256" key="2">
    <source>
        <dbReference type="ARBA" id="ARBA00004186"/>
    </source>
</evidence>
<keyword evidence="8" id="KW-0493">Microtubule</keyword>
<keyword evidence="12" id="KW-0539">Nucleus</keyword>
<evidence type="ECO:0000256" key="9">
    <source>
        <dbReference type="ARBA" id="ARBA00022829"/>
    </source>
</evidence>
<evidence type="ECO:0000256" key="8">
    <source>
        <dbReference type="ARBA" id="ARBA00022701"/>
    </source>
</evidence>
<keyword evidence="11" id="KW-0206">Cytoskeleton</keyword>
<sequence>MSTTPHRSASRTREPPSRPTTPLRPTSRSSLRSSHRRSASQPYGATSPNSLAHSSTSTPLDNLEPGFAELSDSMADLEANLMHLQLMHESLARFSESFAAFLYGLNMNAFCVDFPEAPVHESFARERVRERAREAVERASLATSGRRGSGFNVAEGAEATFMTTDTSFVENPPSSKAPSKFATPAPSRVTRGGGGNSSMSSARGGGSSGTTGRTTRGGSTRGTRGGGIPRGVGRIARGGAR</sequence>
<evidence type="ECO:0000256" key="12">
    <source>
        <dbReference type="ARBA" id="ARBA00023242"/>
    </source>
</evidence>
<evidence type="ECO:0000256" key="10">
    <source>
        <dbReference type="ARBA" id="ARBA00022838"/>
    </source>
</evidence>
<dbReference type="Pfam" id="PF08653">
    <property type="entry name" value="DASH_Dam1"/>
    <property type="match status" value="1"/>
</dbReference>
<feature type="compositionally biased region" description="Gly residues" evidence="15">
    <location>
        <begin position="219"/>
        <end position="230"/>
    </location>
</feature>
<keyword evidence="13" id="KW-0137">Centromere</keyword>
<feature type="compositionally biased region" description="Low complexity" evidence="15">
    <location>
        <begin position="231"/>
        <end position="241"/>
    </location>
</feature>
<evidence type="ECO:0000256" key="3">
    <source>
        <dbReference type="ARBA" id="ARBA00004629"/>
    </source>
</evidence>
<dbReference type="GeneID" id="92034773"/>
<evidence type="ECO:0000256" key="1">
    <source>
        <dbReference type="ARBA" id="ARBA00004123"/>
    </source>
</evidence>
<dbReference type="EMBL" id="JBBPEH010000015">
    <property type="protein sequence ID" value="KAK7529785.1"/>
    <property type="molecule type" value="Genomic_DNA"/>
</dbReference>
<evidence type="ECO:0000256" key="14">
    <source>
        <dbReference type="ARBA" id="ARBA00030453"/>
    </source>
</evidence>
<dbReference type="PANTHER" id="PTHR28113">
    <property type="entry name" value="DASH COMPLEX SUBUNIT DAM1"/>
    <property type="match status" value="1"/>
</dbReference>
<keyword evidence="7" id="KW-0963">Cytoplasm</keyword>
<evidence type="ECO:0000256" key="11">
    <source>
        <dbReference type="ARBA" id="ARBA00023212"/>
    </source>
</evidence>
<accession>A0ABR1L7J3</accession>
<evidence type="ECO:0000313" key="16">
    <source>
        <dbReference type="EMBL" id="KAK7529785.1"/>
    </source>
</evidence>
<feature type="region of interest" description="Disordered" evidence="15">
    <location>
        <begin position="1"/>
        <end position="65"/>
    </location>
</feature>
<gene>
    <name evidence="16" type="ORF">J3D65DRAFT_641192</name>
</gene>
<evidence type="ECO:0000256" key="4">
    <source>
        <dbReference type="ARBA" id="ARBA00010073"/>
    </source>
</evidence>
<evidence type="ECO:0000256" key="6">
    <source>
        <dbReference type="ARBA" id="ARBA00022454"/>
    </source>
</evidence>
<dbReference type="PANTHER" id="PTHR28113:SF1">
    <property type="entry name" value="DASH COMPLEX SUBUNIT DAM1"/>
    <property type="match status" value="1"/>
</dbReference>
<evidence type="ECO:0000256" key="13">
    <source>
        <dbReference type="ARBA" id="ARBA00023328"/>
    </source>
</evidence>
<reference evidence="16 17" key="1">
    <citation type="submission" date="2024-04" db="EMBL/GenBank/DDBJ databases">
        <title>Phyllosticta paracitricarpa is synonymous to the EU quarantine fungus P. citricarpa based on phylogenomic analyses.</title>
        <authorList>
            <consortium name="Lawrence Berkeley National Laboratory"/>
            <person name="Van ingen-buijs V.A."/>
            <person name="Van westerhoven A.C."/>
            <person name="Haridas S."/>
            <person name="Skiadas P."/>
            <person name="Martin F."/>
            <person name="Groenewald J.Z."/>
            <person name="Crous P.W."/>
            <person name="Seidl M.F."/>
        </authorList>
    </citation>
    <scope>NUCLEOTIDE SEQUENCE [LARGE SCALE GENOMIC DNA]</scope>
    <source>
        <strain evidence="16 17">CPC 17464</strain>
    </source>
</reference>
<feature type="compositionally biased region" description="Polar residues" evidence="15">
    <location>
        <begin position="41"/>
        <end position="60"/>
    </location>
</feature>
<dbReference type="Proteomes" id="UP001360953">
    <property type="component" value="Unassembled WGS sequence"/>
</dbReference>
<feature type="region of interest" description="Disordered" evidence="15">
    <location>
        <begin position="165"/>
        <end position="241"/>
    </location>
</feature>
<keyword evidence="6" id="KW-0158">Chromosome</keyword>
<feature type="compositionally biased region" description="Low complexity" evidence="15">
    <location>
        <begin position="20"/>
        <end position="32"/>
    </location>
</feature>
<keyword evidence="9" id="KW-0159">Chromosome partition</keyword>
<comment type="subcellular location">
    <subcellularLocation>
        <location evidence="3">Chromosome</location>
        <location evidence="3">Centromere</location>
        <location evidence="3">Kinetochore</location>
    </subcellularLocation>
    <subcellularLocation>
        <location evidence="2">Cytoplasm</location>
        <location evidence="2">Cytoskeleton</location>
        <location evidence="2">Spindle</location>
    </subcellularLocation>
    <subcellularLocation>
        <location evidence="1">Nucleus</location>
    </subcellularLocation>
</comment>
<comment type="caution">
    <text evidence="16">The sequence shown here is derived from an EMBL/GenBank/DDBJ whole genome shotgun (WGS) entry which is preliminary data.</text>
</comment>
<dbReference type="RefSeq" id="XP_066650151.1">
    <property type="nucleotide sequence ID" value="XM_066801867.1"/>
</dbReference>
<evidence type="ECO:0000256" key="7">
    <source>
        <dbReference type="ARBA" id="ARBA00022490"/>
    </source>
</evidence>
<dbReference type="InterPro" id="IPR013962">
    <property type="entry name" value="DASH_Dam1"/>
</dbReference>
<name>A0ABR1L7J3_9PEZI</name>
<feature type="compositionally biased region" description="Polar residues" evidence="15">
    <location>
        <begin position="165"/>
        <end position="177"/>
    </location>
</feature>
<keyword evidence="10" id="KW-0995">Kinetochore</keyword>
<evidence type="ECO:0000313" key="17">
    <source>
        <dbReference type="Proteomes" id="UP001360953"/>
    </source>
</evidence>
<evidence type="ECO:0000256" key="5">
    <source>
        <dbReference type="ARBA" id="ARBA00020497"/>
    </source>
</evidence>
<organism evidence="16 17">
    <name type="scientific">Phyllosticta citribraziliensis</name>
    <dbReference type="NCBI Taxonomy" id="989973"/>
    <lineage>
        <taxon>Eukaryota</taxon>
        <taxon>Fungi</taxon>
        <taxon>Dikarya</taxon>
        <taxon>Ascomycota</taxon>
        <taxon>Pezizomycotina</taxon>
        <taxon>Dothideomycetes</taxon>
        <taxon>Dothideomycetes incertae sedis</taxon>
        <taxon>Botryosphaeriales</taxon>
        <taxon>Phyllostictaceae</taxon>
        <taxon>Phyllosticta</taxon>
    </lineage>
</organism>
<proteinExistence type="inferred from homology"/>
<comment type="similarity">
    <text evidence="4">Belongs to the DASH complex DAM1 family.</text>
</comment>
<protein>
    <recommendedName>
        <fullName evidence="5">DASH complex subunit DAM1</fullName>
    </recommendedName>
    <alternativeName>
        <fullName evidence="14">Outer kinetochore protein DAM1</fullName>
    </alternativeName>
</protein>
<evidence type="ECO:0000256" key="15">
    <source>
        <dbReference type="SAM" id="MobiDB-lite"/>
    </source>
</evidence>